<organismHost>
    <name type="scientific">Chilo suppressalis</name>
    <name type="common">Asiatic rice borer moth</name>
    <dbReference type="NCBI Taxonomy" id="168631"/>
</organismHost>
<reference evidence="2 3" key="5">
    <citation type="journal article" date="1992" name="Virus Genes">
        <title>Identification and mapping of origins of DNA replication within the DNA sequences of the genome of insect iridescent virus type 6.</title>
        <authorList>
            <person name="Handermann M."/>
            <person name="Schnitzler P."/>
            <person name="Rosen-Wolff A."/>
            <person name="Raab K."/>
            <person name="Sonntag K.C."/>
            <person name="Darai G."/>
        </authorList>
    </citation>
    <scope>NUCLEOTIDE SEQUENCE [LARGE SCALE GENOMIC DNA]</scope>
</reference>
<evidence type="ECO:0000313" key="3">
    <source>
        <dbReference type="Proteomes" id="UP000001359"/>
    </source>
</evidence>
<reference evidence="2 3" key="15">
    <citation type="journal article" date="2001" name="Virology">
        <title>Analysis of the first complete DNA sequence of an invertebrate iridovirus: coding strategy of the genome of Chilo iridescent virus.</title>
        <authorList>
            <person name="Jakob N.J."/>
            <person name="Muller K."/>
            <person name="Bahr U."/>
            <person name="Darai G."/>
        </authorList>
    </citation>
    <scope>NUCLEOTIDE SEQUENCE [LARGE SCALE GENOMIC DNA]</scope>
</reference>
<reference evidence="2 3" key="4">
    <citation type="journal article" date="1988" name="Virology">
        <title>Identification and characterization of the repetitive DNA element in the genome of insect iridescent virus type 6.</title>
        <authorList>
            <person name="Fischer M."/>
            <person name="Schnitzler P."/>
            <person name="Delius H."/>
            <person name="Darai G."/>
        </authorList>
    </citation>
    <scope>NUCLEOTIDE SEQUENCE [LARGE SCALE GENOMIC DNA]</scope>
</reference>
<dbReference type="Proteomes" id="UP000001359">
    <property type="component" value="Segment"/>
</dbReference>
<organismHost>
    <name type="scientific">Gryllus bimaculatus</name>
    <name type="common">Two-spotted cricket</name>
    <dbReference type="NCBI Taxonomy" id="6999"/>
</organismHost>
<evidence type="ECO:0000256" key="1">
    <source>
        <dbReference type="SAM" id="Phobius"/>
    </source>
</evidence>
<reference evidence="2 3" key="3">
    <citation type="journal article" date="1987" name="Virology">
        <title>Molecular cloning and physical mapping of the genome of insect iridescent virus type 6: further evidence for circular permutation of the viral genome.</title>
        <authorList>
            <person name="Schnitzler P."/>
            <person name="Soltau J.B."/>
            <person name="Fischer M."/>
            <person name="Reisner H."/>
            <person name="Scholz J."/>
            <person name="Delius H."/>
            <person name="Darai G."/>
        </authorList>
    </citation>
    <scope>NUCLEOTIDE SEQUENCE [LARGE SCALE GENOMIC DNA]</scope>
</reference>
<reference evidence="2 3" key="8">
    <citation type="journal article" date="1994" name="Intervirology">
        <title>Identification of the primary structure and the coding capacity of the genome of insect iridescent virus type 6 between the genome coordinates 0.310 and 0.347 (7990 bp).</title>
        <authorList>
            <person name="Sonntag K.C."/>
            <person name="Schnitzler P."/>
            <person name="Janssen W."/>
            <person name="Darai G."/>
        </authorList>
    </citation>
    <scope>NUCLEOTIDE SEQUENCE [LARGE SCALE GENOMIC DNA]</scope>
</reference>
<sequence>MLVAILISTSSTILSIESYIQLPTFLLSERSMCKIEITFIMADIMLLLFLLFVSNFKSLLFLFDKSH</sequence>
<organismHost>
    <name type="scientific">Acheta domesticus</name>
    <name type="common">House cricket</name>
    <dbReference type="NCBI Taxonomy" id="6997"/>
</organismHost>
<reference evidence="2 3" key="11">
    <citation type="journal article" date="1994" name="Virus Genes">
        <title>Chilo iridescent virus encodes a putative helicase belonging to a distinct family within the "DEAD/H" superfamily: implications for the evolution of large DNA viruses.</title>
        <authorList>
            <person name="Sonntag K.C."/>
            <person name="Schnitzler P."/>
            <person name="Koonin E.V."/>
            <person name="Darai G."/>
        </authorList>
    </citation>
    <scope>NUCLEOTIDE SEQUENCE [LARGE SCALE GENOMIC DNA]</scope>
</reference>
<organism evidence="2 3">
    <name type="scientific">Invertebrate iridescent virus 6</name>
    <name type="common">IIV-6</name>
    <name type="synonym">Chilo iridescent virus</name>
    <dbReference type="NCBI Taxonomy" id="176652"/>
    <lineage>
        <taxon>Viruses</taxon>
        <taxon>Varidnaviria</taxon>
        <taxon>Bamfordvirae</taxon>
        <taxon>Nucleocytoviricota</taxon>
        <taxon>Megaviricetes</taxon>
        <taxon>Pimascovirales</taxon>
        <taxon>Pimascovirales incertae sedis</taxon>
        <taxon>Iridoviridae</taxon>
        <taxon>Betairidovirinae</taxon>
        <taxon>Iridovirus</taxon>
        <taxon>Iridovirus chilo1</taxon>
    </lineage>
</organism>
<reference evidence="2 3" key="9">
    <citation type="journal article" date="1994" name="J. Gen. Virol.">
        <title>Insect iridescent virus type 6 encodes a polypeptide related to the largest subunit of eukaryotic RNA polymerase II.</title>
        <authorList>
            <person name="Schnitzler P."/>
            <person name="Sonntag K.C."/>
            <person name="Muller M."/>
            <person name="Janssen W."/>
            <person name="Bugert J.J."/>
            <person name="Koonin E.V."/>
            <person name="Darai G."/>
        </authorList>
    </citation>
    <scope>NUCLEOTIDE SEQUENCE [LARGE SCALE GENOMIC DNA]</scope>
</reference>
<dbReference type="RefSeq" id="NP_149614.1">
    <property type="nucleotide sequence ID" value="NC_003038.1"/>
</dbReference>
<accession>Q91G00</accession>
<reference evidence="2 3" key="6">
    <citation type="journal article" date="1992" name="Virus Genes">
        <title>Characterization of the third origin of DNA replication of the genome of insect iridescent virus type 6.</title>
        <authorList>
            <person name="Sonntag K.C."/>
            <person name="Darai G."/>
        </authorList>
    </citation>
    <scope>NUCLEOTIDE SEQUENCE [LARGE SCALE GENOMIC DNA]</scope>
</reference>
<name>Q91G00_IIV6</name>
<keyword evidence="1" id="KW-0472">Membrane</keyword>
<reference evidence="2 3" key="1">
    <citation type="journal article" date="1984" name="J. Virol.">
        <title>DNA analysis of insect iridescent virus 6: evidence for circular permutation and terminal redundancy.</title>
        <authorList>
            <person name="Delius H."/>
            <person name="Darai G."/>
            <person name="Fluegel R.M."/>
        </authorList>
    </citation>
    <scope>NUCLEOTIDE SEQUENCE [LARGE SCALE GENOMIC DNA]</scope>
</reference>
<evidence type="ECO:0000313" key="2">
    <source>
        <dbReference type="EMBL" id="AAK82032.1"/>
    </source>
</evidence>
<reference evidence="2 3" key="13">
    <citation type="journal article" date="1998" name="Virus Genes">
        <title>Identification of a thymidylate synthase gene within the genome of Chilo iridescent virus.</title>
        <authorList>
            <person name="Muller K."/>
            <person name="Tidona C.A."/>
            <person name="Bahr U."/>
            <person name="Darai G."/>
        </authorList>
    </citation>
    <scope>NUCLEOTIDE SEQUENCE [LARGE SCALE GENOMIC DNA]</scope>
</reference>
<reference evidence="2 3" key="14">
    <citation type="journal article" date="1999" name="Virus Genes">
        <title>Identification of a gene cluster within the genome of Chilo iridescent virus encoding enzymes involved in viral DNA replication and processing.</title>
        <authorList>
            <person name="Muller K."/>
            <person name="Tidona C.A."/>
            <person name="Darai G."/>
        </authorList>
    </citation>
    <scope>NUCLEOTIDE SEQUENCE [LARGE SCALE GENOMIC DNA]</scope>
</reference>
<reference evidence="2 3" key="7">
    <citation type="journal article" date="1993" name="J. Gen. Virol.">
        <title>Identification of the gene encoding the major capsid protein of insect iridescent virus type 6 by polymerase chain reaction.</title>
        <authorList>
            <person name="Stohwasser R."/>
            <person name="Raab K."/>
            <person name="Schnitzler P."/>
            <person name="Janssen W."/>
            <person name="Darai G."/>
        </authorList>
    </citation>
    <scope>NUCLEOTIDE SEQUENCE [LARGE SCALE GENOMIC DNA]</scope>
</reference>
<reference evidence="2 3" key="10">
    <citation type="journal article" date="1994" name="Nucleic Acids Res.">
        <title>Identification of genes encoding zinc finger proteins, non-histone chromosomal HMG protein homologue, and a putative GTP phosphohydrolase in the genome of Chilo iridescent virus.</title>
        <authorList>
            <person name="Schnitzler P."/>
            <person name="Hug M."/>
            <person name="Handermann M."/>
            <person name="Janssen W."/>
            <person name="Koonin E.V."/>
            <person name="Delius H."/>
            <person name="Darai C."/>
        </authorList>
    </citation>
    <scope>NUCLEOTIDE SEQUENCE [LARGE SCALE GENOMIC DNA]</scope>
</reference>
<protein>
    <submittedName>
        <fullName evidence="2">151R</fullName>
    </submittedName>
</protein>
<keyword evidence="1" id="KW-1133">Transmembrane helix</keyword>
<reference evidence="2 3" key="2">
    <citation type="journal article" date="1986" name="Med. Microbiol. Immunol.">
        <title>Insect iridescent virus type 6 induced toxic degenerative hepatitis in mice.</title>
        <authorList>
            <person name="Lorbacher de Ruiz H."/>
            <person name="Gelderblom H."/>
            <person name="Hofmann W."/>
            <person name="Darai G."/>
        </authorList>
    </citation>
    <scope>NUCLEOTIDE SEQUENCE [LARGE SCALE GENOMIC DNA]</scope>
</reference>
<dbReference type="KEGG" id="vg:1733309"/>
<reference evidence="2 3" key="12">
    <citation type="journal article" date="1997" name="Virus Genes">
        <title>The DNA sequence of Chilo iridescent virus between the genome coordinates 0.101 and 0.391; similarities in coding strategy between insect and vertebrate iridoviruses.</title>
        <authorList>
            <person name="Bahr U."/>
            <person name="Tidona C.A."/>
            <person name="Darai G."/>
        </authorList>
    </citation>
    <scope>NUCLEOTIDE SEQUENCE [LARGE SCALE GENOMIC DNA]</scope>
</reference>
<organismHost>
    <name type="scientific">Spodoptera frugiperda</name>
    <name type="common">Fall armyworm</name>
    <dbReference type="NCBI Taxonomy" id="7108"/>
</organismHost>
<feature type="transmembrane region" description="Helical" evidence="1">
    <location>
        <begin position="39"/>
        <end position="63"/>
    </location>
</feature>
<keyword evidence="1" id="KW-0812">Transmembrane</keyword>
<dbReference type="GeneID" id="1733309"/>
<keyword evidence="3" id="KW-1185">Reference proteome</keyword>
<proteinExistence type="predicted"/>
<dbReference type="EMBL" id="AF303741">
    <property type="protein sequence ID" value="AAK82032.1"/>
    <property type="molecule type" value="Genomic_DNA"/>
</dbReference>
<organismHost>
    <name type="scientific">Gryllus campestris</name>
    <dbReference type="NCBI Taxonomy" id="58607"/>
</organismHost>